<evidence type="ECO:0000313" key="3">
    <source>
        <dbReference type="EMBL" id="OYD06820.1"/>
    </source>
</evidence>
<dbReference type="OrthoDB" id="2476430at2"/>
<keyword evidence="2" id="KW-0472">Membrane</keyword>
<dbReference type="RefSeq" id="WP_094265383.1">
    <property type="nucleotide sequence ID" value="NZ_NOWF01000009.1"/>
</dbReference>
<dbReference type="Pfam" id="PF13131">
    <property type="entry name" value="DUF3951"/>
    <property type="match status" value="1"/>
</dbReference>
<gene>
    <name evidence="3" type="ORF">CHM34_14815</name>
</gene>
<keyword evidence="2" id="KW-0812">Transmembrane</keyword>
<keyword evidence="4" id="KW-1185">Reference proteome</keyword>
<protein>
    <recommendedName>
        <fullName evidence="5">DUF3951 domain-containing protein</fullName>
    </recommendedName>
</protein>
<feature type="compositionally biased region" description="Basic and acidic residues" evidence="1">
    <location>
        <begin position="65"/>
        <end position="89"/>
    </location>
</feature>
<dbReference type="AlphaFoldDB" id="A0A235B3E8"/>
<evidence type="ECO:0000256" key="2">
    <source>
        <dbReference type="SAM" id="Phobius"/>
    </source>
</evidence>
<dbReference type="Proteomes" id="UP000215459">
    <property type="component" value="Unassembled WGS sequence"/>
</dbReference>
<proteinExistence type="predicted"/>
<accession>A0A235B3E8</accession>
<keyword evidence="2" id="KW-1133">Transmembrane helix</keyword>
<dbReference type="EMBL" id="NOWF01000009">
    <property type="protein sequence ID" value="OYD06820.1"/>
    <property type="molecule type" value="Genomic_DNA"/>
</dbReference>
<feature type="compositionally biased region" description="Acidic residues" evidence="1">
    <location>
        <begin position="55"/>
        <end position="64"/>
    </location>
</feature>
<feature type="transmembrane region" description="Helical" evidence="2">
    <location>
        <begin position="6"/>
        <end position="23"/>
    </location>
</feature>
<dbReference type="InterPro" id="IPR025028">
    <property type="entry name" value="DUF3951"/>
</dbReference>
<reference evidence="3 4" key="1">
    <citation type="submission" date="2017-07" db="EMBL/GenBank/DDBJ databases">
        <title>The genome sequence of Paludifilum halophilum highlights mechanisms for microbial adaptation to high salt environemnts.</title>
        <authorList>
            <person name="Belbahri L."/>
        </authorList>
    </citation>
    <scope>NUCLEOTIDE SEQUENCE [LARGE SCALE GENOMIC DNA]</scope>
    <source>
        <strain evidence="3 4">DSM 102817</strain>
    </source>
</reference>
<name>A0A235B3E8_9BACL</name>
<evidence type="ECO:0008006" key="5">
    <source>
        <dbReference type="Google" id="ProtNLM"/>
    </source>
</evidence>
<evidence type="ECO:0000256" key="1">
    <source>
        <dbReference type="SAM" id="MobiDB-lite"/>
    </source>
</evidence>
<evidence type="ECO:0000313" key="4">
    <source>
        <dbReference type="Proteomes" id="UP000215459"/>
    </source>
</evidence>
<organism evidence="3 4">
    <name type="scientific">Paludifilum halophilum</name>
    <dbReference type="NCBI Taxonomy" id="1642702"/>
    <lineage>
        <taxon>Bacteria</taxon>
        <taxon>Bacillati</taxon>
        <taxon>Bacillota</taxon>
        <taxon>Bacilli</taxon>
        <taxon>Bacillales</taxon>
        <taxon>Thermoactinomycetaceae</taxon>
        <taxon>Paludifilum</taxon>
    </lineage>
</organism>
<feature type="region of interest" description="Disordered" evidence="1">
    <location>
        <begin position="51"/>
        <end position="89"/>
    </location>
</feature>
<comment type="caution">
    <text evidence="3">The sequence shown here is derived from an EMBL/GenBank/DDBJ whole genome shotgun (WGS) entry which is preliminary data.</text>
</comment>
<sequence>MERGFTTVSFSALIIVLIGIVLYKSIIRRKNVHAFYTPFDYLTGQTGVLFHDEKEEKEDDDPGDDQDKSKRSNGDHWSGREAGGNDKDG</sequence>